<proteinExistence type="predicted"/>
<protein>
    <submittedName>
        <fullName evidence="1">Uncharacterized protein</fullName>
    </submittedName>
</protein>
<organism evidence="1 2">
    <name type="scientific">Microthyrium microscopicum</name>
    <dbReference type="NCBI Taxonomy" id="703497"/>
    <lineage>
        <taxon>Eukaryota</taxon>
        <taxon>Fungi</taxon>
        <taxon>Dikarya</taxon>
        <taxon>Ascomycota</taxon>
        <taxon>Pezizomycotina</taxon>
        <taxon>Dothideomycetes</taxon>
        <taxon>Dothideomycetes incertae sedis</taxon>
        <taxon>Microthyriales</taxon>
        <taxon>Microthyriaceae</taxon>
        <taxon>Microthyrium</taxon>
    </lineage>
</organism>
<evidence type="ECO:0000313" key="2">
    <source>
        <dbReference type="Proteomes" id="UP000799302"/>
    </source>
</evidence>
<accession>A0A6A6UD68</accession>
<reference evidence="1" key="1">
    <citation type="journal article" date="2020" name="Stud. Mycol.">
        <title>101 Dothideomycetes genomes: a test case for predicting lifestyles and emergence of pathogens.</title>
        <authorList>
            <person name="Haridas S."/>
            <person name="Albert R."/>
            <person name="Binder M."/>
            <person name="Bloem J."/>
            <person name="Labutti K."/>
            <person name="Salamov A."/>
            <person name="Andreopoulos B."/>
            <person name="Baker S."/>
            <person name="Barry K."/>
            <person name="Bills G."/>
            <person name="Bluhm B."/>
            <person name="Cannon C."/>
            <person name="Castanera R."/>
            <person name="Culley D."/>
            <person name="Daum C."/>
            <person name="Ezra D."/>
            <person name="Gonzalez J."/>
            <person name="Henrissat B."/>
            <person name="Kuo A."/>
            <person name="Liang C."/>
            <person name="Lipzen A."/>
            <person name="Lutzoni F."/>
            <person name="Magnuson J."/>
            <person name="Mondo S."/>
            <person name="Nolan M."/>
            <person name="Ohm R."/>
            <person name="Pangilinan J."/>
            <person name="Park H.-J."/>
            <person name="Ramirez L."/>
            <person name="Alfaro M."/>
            <person name="Sun H."/>
            <person name="Tritt A."/>
            <person name="Yoshinaga Y."/>
            <person name="Zwiers L.-H."/>
            <person name="Turgeon B."/>
            <person name="Goodwin S."/>
            <person name="Spatafora J."/>
            <person name="Crous P."/>
            <person name="Grigoriev I."/>
        </authorList>
    </citation>
    <scope>NUCLEOTIDE SEQUENCE</scope>
    <source>
        <strain evidence="1">CBS 115976</strain>
    </source>
</reference>
<dbReference type="AlphaFoldDB" id="A0A6A6UD68"/>
<evidence type="ECO:0000313" key="1">
    <source>
        <dbReference type="EMBL" id="KAF2670239.1"/>
    </source>
</evidence>
<keyword evidence="2" id="KW-1185">Reference proteome</keyword>
<dbReference type="Proteomes" id="UP000799302">
    <property type="component" value="Unassembled WGS sequence"/>
</dbReference>
<gene>
    <name evidence="1" type="ORF">BT63DRAFT_454422</name>
</gene>
<name>A0A6A6UD68_9PEZI</name>
<dbReference type="EMBL" id="MU004234">
    <property type="protein sequence ID" value="KAF2670239.1"/>
    <property type="molecule type" value="Genomic_DNA"/>
</dbReference>
<sequence length="202" mass="22727">MSESNSNAIITIPLSVPQPTQNQSEKQLLLLLRPGHLLLDTLRCLWCTGCQQYLPKSEHRFLHWNGMLHPAWITTGILNPHTGKVSALLDVITTACIEVIALHGAQCDTCQLNRVGNAQIHTLALEIETVNNHIENNKAIREHVDDCVATAFPSKLRLCTKRDQDLTKKCMWLVFDPAQITTIGQFPAQYTWTNILAHFSQQ</sequence>